<evidence type="ECO:0000313" key="10">
    <source>
        <dbReference type="EMBL" id="QGR19422.1"/>
    </source>
</evidence>
<reference evidence="10 11" key="1">
    <citation type="submission" date="2019-10" db="EMBL/GenBank/DDBJ databases">
        <title>Genome Sequences from Six Type Strain Members of the Archaeal Family Sulfolobaceae: Acidianus ambivalens, Acidianus infernus, Metallosphaera prunae, Stygiolobus azoricus, Sulfolobus metallicus, and Sulfurisphaera ohwakuensis.</title>
        <authorList>
            <person name="Counts J.A."/>
            <person name="Kelly R.M."/>
        </authorList>
    </citation>
    <scope>NUCLEOTIDE SEQUENCE [LARGE SCALE GENOMIC DNA]</scope>
    <source>
        <strain evidence="10 11">FC6</strain>
    </source>
</reference>
<keyword evidence="7 8" id="KW-0066">ATP synthesis</keyword>
<dbReference type="AlphaFoldDB" id="A0A650CP40"/>
<evidence type="ECO:0000256" key="4">
    <source>
        <dbReference type="ARBA" id="ARBA00022781"/>
    </source>
</evidence>
<keyword evidence="11" id="KW-1185">Reference proteome</keyword>
<dbReference type="InterPro" id="IPR002842">
    <property type="entry name" value="ATPase_V1_Esu"/>
</dbReference>
<evidence type="ECO:0000256" key="7">
    <source>
        <dbReference type="ARBA" id="ARBA00023310"/>
    </source>
</evidence>
<dbReference type="SUPFAM" id="SSF160527">
    <property type="entry name" value="V-type ATPase subunit E-like"/>
    <property type="match status" value="1"/>
</dbReference>
<comment type="function">
    <text evidence="8">Component of the A-type ATP synthase that produces ATP from ADP in the presence of a proton gradient across the membrane.</text>
</comment>
<organism evidence="10 11">
    <name type="scientific">Stygiolobus azoricus</name>
    <dbReference type="NCBI Taxonomy" id="41675"/>
    <lineage>
        <taxon>Archaea</taxon>
        <taxon>Thermoproteota</taxon>
        <taxon>Thermoprotei</taxon>
        <taxon>Sulfolobales</taxon>
        <taxon>Sulfolobaceae</taxon>
        <taxon>Stygiolobus</taxon>
    </lineage>
</organism>
<dbReference type="GO" id="GO:0042777">
    <property type="term" value="P:proton motive force-driven plasma membrane ATP synthesis"/>
    <property type="evidence" value="ECO:0007669"/>
    <property type="project" value="UniProtKB-UniRule"/>
</dbReference>
<keyword evidence="6 8" id="KW-0472">Membrane</keyword>
<evidence type="ECO:0000256" key="2">
    <source>
        <dbReference type="ARBA" id="ARBA00022448"/>
    </source>
</evidence>
<name>A0A650CP40_9CREN</name>
<evidence type="ECO:0000256" key="1">
    <source>
        <dbReference type="ARBA" id="ARBA00005901"/>
    </source>
</evidence>
<dbReference type="GO" id="GO:0005524">
    <property type="term" value="F:ATP binding"/>
    <property type="evidence" value="ECO:0007669"/>
    <property type="project" value="UniProtKB-UniRule"/>
</dbReference>
<dbReference type="GeneID" id="42798426"/>
<dbReference type="GO" id="GO:0046961">
    <property type="term" value="F:proton-transporting ATPase activity, rotational mechanism"/>
    <property type="evidence" value="ECO:0007669"/>
    <property type="project" value="InterPro"/>
</dbReference>
<accession>A0A650CP40</accession>
<feature type="coiled-coil region" evidence="9">
    <location>
        <begin position="8"/>
        <end position="35"/>
    </location>
</feature>
<dbReference type="GO" id="GO:0033178">
    <property type="term" value="C:proton-transporting two-sector ATPase complex, catalytic domain"/>
    <property type="evidence" value="ECO:0007669"/>
    <property type="project" value="InterPro"/>
</dbReference>
<evidence type="ECO:0000256" key="8">
    <source>
        <dbReference type="HAMAP-Rule" id="MF_00311"/>
    </source>
</evidence>
<evidence type="ECO:0000256" key="9">
    <source>
        <dbReference type="SAM" id="Coils"/>
    </source>
</evidence>
<keyword evidence="9" id="KW-0175">Coiled coil</keyword>
<keyword evidence="5 8" id="KW-0406">Ion transport</keyword>
<dbReference type="OrthoDB" id="43245at2157"/>
<evidence type="ECO:0000256" key="3">
    <source>
        <dbReference type="ARBA" id="ARBA00022475"/>
    </source>
</evidence>
<dbReference type="GO" id="GO:0046933">
    <property type="term" value="F:proton-transporting ATP synthase activity, rotational mechanism"/>
    <property type="evidence" value="ECO:0007669"/>
    <property type="project" value="UniProtKB-UniRule"/>
</dbReference>
<comment type="subcellular location">
    <subcellularLocation>
        <location evidence="8">Cell membrane</location>
        <topology evidence="8">Peripheral membrane protein</topology>
    </subcellularLocation>
</comment>
<dbReference type="KEGG" id="sazo:D1868_05110"/>
<sequence>MKFEELLNSSLEDVKKKNQEELKKAMAEANTIVDERYNAILSEYTQKITDYIRKNEDRVKGEQAKLEVENKRLISKEKDYWIYQVYNKVMEKIPDLVSDTRYKQGLESIIAREAKNGSVIYCSSRDLGTVKTILSSKKINAKVEEDKNIRAGIKIFYPDQSLVKDFTLETILNQMFDDLRDEIAKVLFGE</sequence>
<gene>
    <name evidence="8" type="primary">atpE</name>
    <name evidence="10" type="ORF">D1868_05110</name>
</gene>
<comment type="subunit">
    <text evidence="8">Has multiple subunits with at least A(3), B(3), C, D, E, F, H, I and proteolipid K(x).</text>
</comment>
<evidence type="ECO:0000256" key="6">
    <source>
        <dbReference type="ARBA" id="ARBA00023136"/>
    </source>
</evidence>
<dbReference type="Gene3D" id="3.30.2320.30">
    <property type="entry name" value="ATP synthase, E subunit, C-terminal"/>
    <property type="match status" value="1"/>
</dbReference>
<dbReference type="EMBL" id="CP045483">
    <property type="protein sequence ID" value="QGR19422.1"/>
    <property type="molecule type" value="Genomic_DNA"/>
</dbReference>
<dbReference type="InterPro" id="IPR038495">
    <property type="entry name" value="ATPase_E_C"/>
</dbReference>
<protein>
    <recommendedName>
        <fullName evidence="8">A-type ATP synthase subunit E</fullName>
    </recommendedName>
</protein>
<keyword evidence="2 8" id="KW-0813">Transport</keyword>
<proteinExistence type="inferred from homology"/>
<evidence type="ECO:0000256" key="5">
    <source>
        <dbReference type="ARBA" id="ARBA00023065"/>
    </source>
</evidence>
<keyword evidence="4 8" id="KW-0375">Hydrogen ion transport</keyword>
<evidence type="ECO:0000313" key="11">
    <source>
        <dbReference type="Proteomes" id="UP000423396"/>
    </source>
</evidence>
<dbReference type="RefSeq" id="WP_156006177.1">
    <property type="nucleotide sequence ID" value="NZ_CP045483.1"/>
</dbReference>
<comment type="similarity">
    <text evidence="1 8">Belongs to the V-ATPase E subunit family.</text>
</comment>
<dbReference type="Proteomes" id="UP000423396">
    <property type="component" value="Chromosome"/>
</dbReference>
<keyword evidence="3 8" id="KW-1003">Cell membrane</keyword>
<dbReference type="GO" id="GO:0005886">
    <property type="term" value="C:plasma membrane"/>
    <property type="evidence" value="ECO:0007669"/>
    <property type="project" value="UniProtKB-SubCell"/>
</dbReference>
<dbReference type="HAMAP" id="MF_00311">
    <property type="entry name" value="ATP_synth_E_arch"/>
    <property type="match status" value="1"/>
</dbReference>